<dbReference type="SUPFAM" id="SSF56524">
    <property type="entry name" value="Oxidoreductase molybdopterin-binding domain"/>
    <property type="match status" value="1"/>
</dbReference>
<dbReference type="SUPFAM" id="SSF81342">
    <property type="entry name" value="Transmembrane di-heme cytochromes"/>
    <property type="match status" value="1"/>
</dbReference>
<name>A0A934NF96_9BACT</name>
<keyword evidence="3 6" id="KW-0812">Transmembrane</keyword>
<feature type="domain" description="Oxidoreductase molybdopterin-binding" evidence="7">
    <location>
        <begin position="327"/>
        <end position="472"/>
    </location>
</feature>
<keyword evidence="2" id="KW-1003">Cell membrane</keyword>
<dbReference type="InterPro" id="IPR036374">
    <property type="entry name" value="OxRdtase_Mopterin-bd_sf"/>
</dbReference>
<dbReference type="InterPro" id="IPR000572">
    <property type="entry name" value="OxRdtase_Mopterin-bd_dom"/>
</dbReference>
<dbReference type="Gene3D" id="3.90.420.10">
    <property type="entry name" value="Oxidoreductase, molybdopterin-binding domain"/>
    <property type="match status" value="1"/>
</dbReference>
<evidence type="ECO:0000256" key="1">
    <source>
        <dbReference type="ARBA" id="ARBA00004651"/>
    </source>
</evidence>
<organism evidence="9 10">
    <name type="scientific">Candidatus Nephthysia bennettiae</name>
    <dbReference type="NCBI Taxonomy" id="3127016"/>
    <lineage>
        <taxon>Bacteria</taxon>
        <taxon>Bacillati</taxon>
        <taxon>Candidatus Dormiibacterota</taxon>
        <taxon>Candidatus Dormibacteria</taxon>
        <taxon>Candidatus Dormibacterales</taxon>
        <taxon>Candidatus Dormibacteraceae</taxon>
        <taxon>Candidatus Nephthysia</taxon>
    </lineage>
</organism>
<dbReference type="RefSeq" id="WP_338204319.1">
    <property type="nucleotide sequence ID" value="NZ_JAEKNR010000209.1"/>
</dbReference>
<dbReference type="AlphaFoldDB" id="A0A934NF96"/>
<sequence length="496" mass="55942">MTSLGFPLWVVATHYLNILFMVFVARSGIQILTAFPFFYKNDSCEPGTETFKLTKHVVPKDRLTQSLDWELDAPAWLALPGHKGLGIGRHWHFLALMGWVLTGLVYVILLLATDQWRRLVPTTWDVFPQALQALNTYLHFQIPAPAPGLPFNALQQLAYFAMVFLLAPLQIATGAAMSPAIMARAPWYPSLFGGKQIARTVHFLGLLAFGVFVLVHTLMVVVHGIPEEWTRIVLGQATGINPVAVVVGLMGLLVILVINVLAYYLAKRSPRLAQQLLAPPSDILQRELSYHLHSRQRYSRADISPYHWINGYPPPDSDYEDLAKRHFQGYRLLVSGLVEKPLSLSLQDLREIGYESQIVKHNCIQGWSGVAEWSGVPLRKFIEHCRPLAQARYLVFHGFDDKAKTQPETGGVGRFYETLDMKLAVTPQVMLAWEMNGEPLPIPHGAPLRLRVETQLGFKMVKWIQSIEFVDDYRKIGLGHGGWREDYAMHSRVVGI</sequence>
<dbReference type="InterPro" id="IPR016174">
    <property type="entry name" value="Di-haem_cyt_TM"/>
</dbReference>
<feature type="transmembrane region" description="Helical" evidence="6">
    <location>
        <begin position="6"/>
        <end position="25"/>
    </location>
</feature>
<evidence type="ECO:0000313" key="10">
    <source>
        <dbReference type="Proteomes" id="UP000612893"/>
    </source>
</evidence>
<feature type="transmembrane region" description="Helical" evidence="6">
    <location>
        <begin position="93"/>
        <end position="112"/>
    </location>
</feature>
<dbReference type="EMBL" id="JAEKNR010000209">
    <property type="protein sequence ID" value="MBJ7600472.1"/>
    <property type="molecule type" value="Genomic_DNA"/>
</dbReference>
<dbReference type="GO" id="GO:0005886">
    <property type="term" value="C:plasma membrane"/>
    <property type="evidence" value="ECO:0007669"/>
    <property type="project" value="UniProtKB-SubCell"/>
</dbReference>
<comment type="subcellular location">
    <subcellularLocation>
        <location evidence="1">Cell membrane</location>
        <topology evidence="1">Multi-pass membrane protein</topology>
    </subcellularLocation>
</comment>
<dbReference type="Gene3D" id="1.20.950.20">
    <property type="entry name" value="Transmembrane di-heme cytochromes, Chain C"/>
    <property type="match status" value="1"/>
</dbReference>
<evidence type="ECO:0000259" key="8">
    <source>
        <dbReference type="Pfam" id="PF01292"/>
    </source>
</evidence>
<keyword evidence="10" id="KW-1185">Reference proteome</keyword>
<feature type="transmembrane region" description="Helical" evidence="6">
    <location>
        <begin position="203"/>
        <end position="225"/>
    </location>
</feature>
<dbReference type="Proteomes" id="UP000612893">
    <property type="component" value="Unassembled WGS sequence"/>
</dbReference>
<keyword evidence="5 6" id="KW-0472">Membrane</keyword>
<dbReference type="Pfam" id="PF01292">
    <property type="entry name" value="Ni_hydr_CYTB"/>
    <property type="match status" value="1"/>
</dbReference>
<dbReference type="PANTHER" id="PTHR43032:SF2">
    <property type="entry name" value="BLL0505 PROTEIN"/>
    <property type="match status" value="1"/>
</dbReference>
<evidence type="ECO:0000313" key="9">
    <source>
        <dbReference type="EMBL" id="MBJ7600472.1"/>
    </source>
</evidence>
<dbReference type="Pfam" id="PF00174">
    <property type="entry name" value="Oxidored_molyb"/>
    <property type="match status" value="1"/>
</dbReference>
<evidence type="ECO:0000256" key="5">
    <source>
        <dbReference type="ARBA" id="ARBA00023136"/>
    </source>
</evidence>
<gene>
    <name evidence="9" type="ORF">JF922_20680</name>
</gene>
<comment type="caution">
    <text evidence="9">The sequence shown here is derived from an EMBL/GenBank/DDBJ whole genome shotgun (WGS) entry which is preliminary data.</text>
</comment>
<evidence type="ECO:0000256" key="3">
    <source>
        <dbReference type="ARBA" id="ARBA00022692"/>
    </source>
</evidence>
<feature type="domain" description="Cytochrome b561 bacterial/Ni-hydrogenase" evidence="8">
    <location>
        <begin position="6"/>
        <end position="229"/>
    </location>
</feature>
<accession>A0A934NF96</accession>
<evidence type="ECO:0000256" key="2">
    <source>
        <dbReference type="ARBA" id="ARBA00022475"/>
    </source>
</evidence>
<dbReference type="PANTHER" id="PTHR43032">
    <property type="entry name" value="PROTEIN-METHIONINE-SULFOXIDE REDUCTASE"/>
    <property type="match status" value="1"/>
</dbReference>
<feature type="transmembrane region" description="Helical" evidence="6">
    <location>
        <begin position="245"/>
        <end position="266"/>
    </location>
</feature>
<evidence type="ECO:0000256" key="4">
    <source>
        <dbReference type="ARBA" id="ARBA00022989"/>
    </source>
</evidence>
<evidence type="ECO:0000259" key="7">
    <source>
        <dbReference type="Pfam" id="PF00174"/>
    </source>
</evidence>
<reference evidence="9" key="1">
    <citation type="submission" date="2020-10" db="EMBL/GenBank/DDBJ databases">
        <title>Ca. Dormibacterota MAGs.</title>
        <authorList>
            <person name="Montgomery K."/>
        </authorList>
    </citation>
    <scope>NUCLEOTIDE SEQUENCE [LARGE SCALE GENOMIC DNA]</scope>
    <source>
        <strain evidence="9">SC8812_S17_10</strain>
    </source>
</reference>
<protein>
    <submittedName>
        <fullName evidence="9">Molybdopterin-dependent oxidoreductase</fullName>
    </submittedName>
</protein>
<feature type="transmembrane region" description="Helical" evidence="6">
    <location>
        <begin position="157"/>
        <end position="182"/>
    </location>
</feature>
<proteinExistence type="predicted"/>
<dbReference type="InterPro" id="IPR011577">
    <property type="entry name" value="Cyt_b561_bac/Ni-Hgenase"/>
</dbReference>
<keyword evidence="4 6" id="KW-1133">Transmembrane helix</keyword>
<evidence type="ECO:0000256" key="6">
    <source>
        <dbReference type="SAM" id="Phobius"/>
    </source>
</evidence>